<dbReference type="Proteomes" id="UP001159363">
    <property type="component" value="Chromosome 10"/>
</dbReference>
<proteinExistence type="predicted"/>
<organism evidence="2 3">
    <name type="scientific">Dryococelus australis</name>
    <dbReference type="NCBI Taxonomy" id="614101"/>
    <lineage>
        <taxon>Eukaryota</taxon>
        <taxon>Metazoa</taxon>
        <taxon>Ecdysozoa</taxon>
        <taxon>Arthropoda</taxon>
        <taxon>Hexapoda</taxon>
        <taxon>Insecta</taxon>
        <taxon>Pterygota</taxon>
        <taxon>Neoptera</taxon>
        <taxon>Polyneoptera</taxon>
        <taxon>Phasmatodea</taxon>
        <taxon>Verophasmatodea</taxon>
        <taxon>Anareolatae</taxon>
        <taxon>Phasmatidae</taxon>
        <taxon>Eurycanthinae</taxon>
        <taxon>Dryococelus</taxon>
    </lineage>
</organism>
<feature type="region of interest" description="Disordered" evidence="1">
    <location>
        <begin position="303"/>
        <end position="376"/>
    </location>
</feature>
<feature type="compositionally biased region" description="Basic and acidic residues" evidence="1">
    <location>
        <begin position="323"/>
        <end position="338"/>
    </location>
</feature>
<accession>A0ABQ9GJY3</accession>
<protein>
    <submittedName>
        <fullName evidence="2">Uncharacterized protein</fullName>
    </submittedName>
</protein>
<evidence type="ECO:0000313" key="2">
    <source>
        <dbReference type="EMBL" id="KAJ8872324.1"/>
    </source>
</evidence>
<evidence type="ECO:0000313" key="3">
    <source>
        <dbReference type="Proteomes" id="UP001159363"/>
    </source>
</evidence>
<feature type="compositionally biased region" description="Basic residues" evidence="1">
    <location>
        <begin position="312"/>
        <end position="322"/>
    </location>
</feature>
<comment type="caution">
    <text evidence="2">The sequence shown here is derived from an EMBL/GenBank/DDBJ whole genome shotgun (WGS) entry which is preliminary data.</text>
</comment>
<gene>
    <name evidence="2" type="ORF">PR048_025928</name>
</gene>
<dbReference type="PROSITE" id="PS51257">
    <property type="entry name" value="PROKAR_LIPOPROTEIN"/>
    <property type="match status" value="1"/>
</dbReference>
<reference evidence="2 3" key="1">
    <citation type="submission" date="2023-02" db="EMBL/GenBank/DDBJ databases">
        <title>LHISI_Scaffold_Assembly.</title>
        <authorList>
            <person name="Stuart O.P."/>
            <person name="Cleave R."/>
            <person name="Magrath M.J.L."/>
            <person name="Mikheyev A.S."/>
        </authorList>
    </citation>
    <scope>NUCLEOTIDE SEQUENCE [LARGE SCALE GENOMIC DNA]</scope>
    <source>
        <strain evidence="2">Daus_M_001</strain>
        <tissue evidence="2">Leg muscle</tissue>
    </source>
</reference>
<sequence length="464" mass="52368">MGGDRCAVLIEEKLSKATPKRATKGPSNNNTTTGCVAEVDDFSARTRRAQLFFFSSPSGRRSCKFKHGASLRIETPRSWRTLSFVRLSTKVDFESAHFIVDRLRTRCADTSASQFTRKEDTQWRHLTADRTRHKYRSRATYRSGSRGVSGLDFTVLYVKETGSFLHWLLHRCEVTPFSTELHVVGARFCEVFIYWRRITQSVSHEANRVRLAVVPLPDFQIWIHNGRCYWSAGFLGALPSPLLPDHSGAAPFSPLFTLVSFRDRDVKNRHFTHSRDPGRQKEKAAQCKKLKLTIATDLRNSRLLFGGTGSSRSKRQQGRSTRKHDTSHDDTRKQELSKHATSHVAPSRGVKGGSPQSTTRRRLHPREGLAGQKRRGAAFSELPGRCRCVSVRGGSAWLISSVTGLGSSDDIRRSFLVNRDTGISRKTFKTIDWSIISSATPVTEDQPMMNVVEHSKHAQWDVDQ</sequence>
<dbReference type="EMBL" id="JARBHB010000011">
    <property type="protein sequence ID" value="KAJ8872324.1"/>
    <property type="molecule type" value="Genomic_DNA"/>
</dbReference>
<name>A0ABQ9GJY3_9NEOP</name>
<evidence type="ECO:0000256" key="1">
    <source>
        <dbReference type="SAM" id="MobiDB-lite"/>
    </source>
</evidence>
<keyword evidence="3" id="KW-1185">Reference proteome</keyword>